<evidence type="ECO:0000313" key="3">
    <source>
        <dbReference type="EMBL" id="SVA85318.1"/>
    </source>
</evidence>
<dbReference type="PROSITE" id="PS51194">
    <property type="entry name" value="HELICASE_CTER"/>
    <property type="match status" value="1"/>
</dbReference>
<dbReference type="PROSITE" id="PS51192">
    <property type="entry name" value="HELICASE_ATP_BIND_1"/>
    <property type="match status" value="1"/>
</dbReference>
<gene>
    <name evidence="3" type="ORF">METZ01_LOCUS138172</name>
</gene>
<dbReference type="EMBL" id="UINC01020284">
    <property type="protein sequence ID" value="SVA85318.1"/>
    <property type="molecule type" value="Genomic_DNA"/>
</dbReference>
<dbReference type="InterPro" id="IPR014001">
    <property type="entry name" value="Helicase_ATP-bd"/>
</dbReference>
<dbReference type="PANTHER" id="PTHR47396">
    <property type="entry name" value="TYPE I RESTRICTION ENZYME ECOKI R PROTEIN"/>
    <property type="match status" value="1"/>
</dbReference>
<dbReference type="GO" id="GO:0016787">
    <property type="term" value="F:hydrolase activity"/>
    <property type="evidence" value="ECO:0007669"/>
    <property type="project" value="InterPro"/>
</dbReference>
<name>A0A381Z7U0_9ZZZZ</name>
<dbReference type="InterPro" id="IPR049430">
    <property type="entry name" value="UvsW_N_sf"/>
</dbReference>
<organism evidence="3">
    <name type="scientific">marine metagenome</name>
    <dbReference type="NCBI Taxonomy" id="408172"/>
    <lineage>
        <taxon>unclassified sequences</taxon>
        <taxon>metagenomes</taxon>
        <taxon>ecological metagenomes</taxon>
    </lineage>
</organism>
<reference evidence="3" key="1">
    <citation type="submission" date="2018-05" db="EMBL/GenBank/DDBJ databases">
        <authorList>
            <person name="Lanie J.A."/>
            <person name="Ng W.-L."/>
            <person name="Kazmierczak K.M."/>
            <person name="Andrzejewski T.M."/>
            <person name="Davidsen T.M."/>
            <person name="Wayne K.J."/>
            <person name="Tettelin H."/>
            <person name="Glass J.I."/>
            <person name="Rusch D."/>
            <person name="Podicherti R."/>
            <person name="Tsui H.-C.T."/>
            <person name="Winkler M.E."/>
        </authorList>
    </citation>
    <scope>NUCLEOTIDE SEQUENCE</scope>
</reference>
<dbReference type="InterPro" id="IPR001650">
    <property type="entry name" value="Helicase_C-like"/>
</dbReference>
<dbReference type="InterPro" id="IPR027417">
    <property type="entry name" value="P-loop_NTPase"/>
</dbReference>
<proteinExistence type="predicted"/>
<evidence type="ECO:0000259" key="2">
    <source>
        <dbReference type="PROSITE" id="PS51194"/>
    </source>
</evidence>
<dbReference type="SMART" id="SM00487">
    <property type="entry name" value="DEXDc"/>
    <property type="match status" value="1"/>
</dbReference>
<dbReference type="AlphaFoldDB" id="A0A381Z7U0"/>
<evidence type="ECO:0000259" key="1">
    <source>
        <dbReference type="PROSITE" id="PS51192"/>
    </source>
</evidence>
<dbReference type="SUPFAM" id="SSF52540">
    <property type="entry name" value="P-loop containing nucleoside triphosphate hydrolases"/>
    <property type="match status" value="2"/>
</dbReference>
<dbReference type="InterPro" id="IPR049409">
    <property type="entry name" value="UvsW_N"/>
</dbReference>
<dbReference type="GO" id="GO:0005829">
    <property type="term" value="C:cytosol"/>
    <property type="evidence" value="ECO:0007669"/>
    <property type="project" value="TreeGrafter"/>
</dbReference>
<dbReference type="InterPro" id="IPR006935">
    <property type="entry name" value="Helicase/UvrB_N"/>
</dbReference>
<dbReference type="Pfam" id="PF04851">
    <property type="entry name" value="ResIII"/>
    <property type="match status" value="1"/>
</dbReference>
<sequence length="488" mass="56702">IDKKDDVYLKIEAEDSIRRELGQHFTFEVPGFRFMPQFRNRVWDGKIRLFSYATGQIYVGLYPYILNWCKENEIEVVDGSKIEDTKVDDSKVEKFINALKVPMDVRDYQKKAFTYAVRKNRCLLLSPTASGKSLILYLLVRFNLLRLPKNKKILIIVPTTSLVEQLYKDFKDYGYDSNKNVHRIYEGHSKITPKRVVISTWQSIYNLSKNYFSDYGMIIGDEAHLFKAISLTKILTKLTNCKYKVGCTGTLDDSKTHKLVLEGLFGAVNKVTTTTELQDKEQLAKLKIFCLVLQYGKLQRDFLKNKTYQEEMDFLVRNEKRNKYIKNLVTKLHGNTLCLFQYVEKHGKLLFNLIKEKAGDRPIFYVHGGVEADEREQVRAITEKSNNAIIVASYGTFSTGINIRNLHNIVFSSPSKSRIRNLQSIGRGLRLKDNKSHATLYDIADDLSYGEKENYTLQHFRERINIYNSEDFDYEIHNIELEKNGSKS</sequence>
<feature type="non-terminal residue" evidence="3">
    <location>
        <position position="1"/>
    </location>
</feature>
<dbReference type="Pfam" id="PF00271">
    <property type="entry name" value="Helicase_C"/>
    <property type="match status" value="1"/>
</dbReference>
<feature type="domain" description="Helicase C-terminal" evidence="2">
    <location>
        <begin position="324"/>
        <end position="480"/>
    </location>
</feature>
<dbReference type="GO" id="GO:0003677">
    <property type="term" value="F:DNA binding"/>
    <property type="evidence" value="ECO:0007669"/>
    <property type="project" value="InterPro"/>
</dbReference>
<dbReference type="Gene3D" id="3.30.780.20">
    <property type="match status" value="1"/>
</dbReference>
<dbReference type="PANTHER" id="PTHR47396:SF1">
    <property type="entry name" value="ATP-DEPENDENT HELICASE IRC3-RELATED"/>
    <property type="match status" value="1"/>
</dbReference>
<dbReference type="SMART" id="SM00490">
    <property type="entry name" value="HELICc"/>
    <property type="match status" value="1"/>
</dbReference>
<feature type="domain" description="Helicase ATP-binding" evidence="1">
    <location>
        <begin position="113"/>
        <end position="269"/>
    </location>
</feature>
<dbReference type="InterPro" id="IPR050742">
    <property type="entry name" value="Helicase_Restrict-Modif_Enz"/>
</dbReference>
<protein>
    <recommendedName>
        <fullName evidence="4">UvsW</fullName>
    </recommendedName>
</protein>
<dbReference type="Pfam" id="PF21241">
    <property type="entry name" value="UvsW_N"/>
    <property type="match status" value="1"/>
</dbReference>
<evidence type="ECO:0008006" key="4">
    <source>
        <dbReference type="Google" id="ProtNLM"/>
    </source>
</evidence>
<dbReference type="GO" id="GO:0005524">
    <property type="term" value="F:ATP binding"/>
    <property type="evidence" value="ECO:0007669"/>
    <property type="project" value="InterPro"/>
</dbReference>
<dbReference type="Gene3D" id="3.40.50.300">
    <property type="entry name" value="P-loop containing nucleotide triphosphate hydrolases"/>
    <property type="match status" value="2"/>
</dbReference>
<accession>A0A381Z7U0</accession>